<evidence type="ECO:0000313" key="1">
    <source>
        <dbReference type="EMBL" id="MDQ0225802.1"/>
    </source>
</evidence>
<organism evidence="1 2">
    <name type="scientific">Metabacillus niabensis</name>
    <dbReference type="NCBI Taxonomy" id="324854"/>
    <lineage>
        <taxon>Bacteria</taxon>
        <taxon>Bacillati</taxon>
        <taxon>Bacillota</taxon>
        <taxon>Bacilli</taxon>
        <taxon>Bacillales</taxon>
        <taxon>Bacillaceae</taxon>
        <taxon>Metabacillus</taxon>
    </lineage>
</organism>
<dbReference type="EMBL" id="JAUSTZ010000003">
    <property type="protein sequence ID" value="MDQ0225802.1"/>
    <property type="molecule type" value="Genomic_DNA"/>
</dbReference>
<dbReference type="RefSeq" id="WP_174880113.1">
    <property type="nucleotide sequence ID" value="NZ_CADEPK010000101.1"/>
</dbReference>
<gene>
    <name evidence="1" type="ORF">J2S02_002146</name>
</gene>
<proteinExistence type="predicted"/>
<comment type="caution">
    <text evidence="1">The sequence shown here is derived from an EMBL/GenBank/DDBJ whole genome shotgun (WGS) entry which is preliminary data.</text>
</comment>
<dbReference type="Proteomes" id="UP001232245">
    <property type="component" value="Unassembled WGS sequence"/>
</dbReference>
<reference evidence="1 2" key="1">
    <citation type="submission" date="2023-07" db="EMBL/GenBank/DDBJ databases">
        <title>Genomic Encyclopedia of Type Strains, Phase IV (KMG-IV): sequencing the most valuable type-strain genomes for metagenomic binning, comparative biology and taxonomic classification.</title>
        <authorList>
            <person name="Goeker M."/>
        </authorList>
    </citation>
    <scope>NUCLEOTIDE SEQUENCE [LARGE SCALE GENOMIC DNA]</scope>
    <source>
        <strain evidence="1 2">DSM 17723</strain>
    </source>
</reference>
<dbReference type="InterPro" id="IPR034660">
    <property type="entry name" value="DinB/YfiT-like"/>
</dbReference>
<evidence type="ECO:0000313" key="2">
    <source>
        <dbReference type="Proteomes" id="UP001232245"/>
    </source>
</evidence>
<sequence>MNDFIKEHIRAVLAELELRLIKTISSLNDEDLNWRPNNKSNSIANLVIHISGHIHQRIEVGIMQEKDCRNREAEFSRDLFVHKESLINTIHTSFSRFMNVVEALTEEEMLKTQVLSGNRTQTNVEIMLRCLEHYSEHLGQIIYISKMR</sequence>
<protein>
    <submittedName>
        <fullName evidence="1">Damage-inducible protein DinB</fullName>
    </submittedName>
</protein>
<dbReference type="Gene3D" id="1.20.120.450">
    <property type="entry name" value="dinb family like domain"/>
    <property type="match status" value="1"/>
</dbReference>
<name>A0ABT9Z1T6_9BACI</name>
<keyword evidence="2" id="KW-1185">Reference proteome</keyword>
<accession>A0ABT9Z1T6</accession>
<dbReference type="SUPFAM" id="SSF109854">
    <property type="entry name" value="DinB/YfiT-like putative metalloenzymes"/>
    <property type="match status" value="1"/>
</dbReference>
<dbReference type="Pfam" id="PF07609">
    <property type="entry name" value="DUF1572"/>
    <property type="match status" value="1"/>
</dbReference>
<dbReference type="InterPro" id="IPR011466">
    <property type="entry name" value="DUF1572"/>
</dbReference>